<dbReference type="EMBL" id="JACIIQ010000024">
    <property type="protein sequence ID" value="MBB5672459.1"/>
    <property type="molecule type" value="Genomic_DNA"/>
</dbReference>
<evidence type="ECO:0000313" key="1">
    <source>
        <dbReference type="EMBL" id="MBB5672459.1"/>
    </source>
</evidence>
<protein>
    <submittedName>
        <fullName evidence="1">Transcriptional regulator</fullName>
    </submittedName>
</protein>
<sequence>MEFHPPGPTRPFRRFVSHTMHSAQSLQAEIADIRLAMAQEEFEVMPFMLDAHDLHLREYAQQADLSQDRDALQTLQAMQQDLMRMMLERRRKLLDLIRAQRTSSTASRAYARVGRI</sequence>
<comment type="caution">
    <text evidence="1">The sequence shown here is derived from an EMBL/GenBank/DDBJ whole genome shotgun (WGS) entry which is preliminary data.</text>
</comment>
<gene>
    <name evidence="1" type="ORF">FHR65_004059</name>
</gene>
<organism evidence="1">
    <name type="scientific">Xanthomonas arboricola</name>
    <dbReference type="NCBI Taxonomy" id="56448"/>
    <lineage>
        <taxon>Bacteria</taxon>
        <taxon>Pseudomonadati</taxon>
        <taxon>Pseudomonadota</taxon>
        <taxon>Gammaproteobacteria</taxon>
        <taxon>Lysobacterales</taxon>
        <taxon>Lysobacteraceae</taxon>
        <taxon>Xanthomonas</taxon>
    </lineage>
</organism>
<dbReference type="Proteomes" id="UP000528595">
    <property type="component" value="Unassembled WGS sequence"/>
</dbReference>
<name>A0AB73H4Y7_9XANT</name>
<accession>A0AB73H4Y7</accession>
<dbReference type="AlphaFoldDB" id="A0AB73H4Y7"/>
<proteinExistence type="predicted"/>
<reference evidence="1" key="1">
    <citation type="submission" date="2020-08" db="EMBL/GenBank/DDBJ databases">
        <title>Studying the diversity of plant-associated saprophytic bacteria and their role in host health and plant-pathogen interactions.</title>
        <authorList>
            <person name="Potnis N."/>
        </authorList>
    </citation>
    <scope>NUCLEOTIDE SEQUENCE</scope>
    <source>
        <strain evidence="1">F21</strain>
    </source>
</reference>